<dbReference type="GO" id="GO:0031956">
    <property type="term" value="F:medium-chain fatty acid-CoA ligase activity"/>
    <property type="evidence" value="ECO:0007669"/>
    <property type="project" value="TreeGrafter"/>
</dbReference>
<dbReference type="InterPro" id="IPR042099">
    <property type="entry name" value="ANL_N_sf"/>
</dbReference>
<feature type="transmembrane region" description="Helical" evidence="3">
    <location>
        <begin position="223"/>
        <end position="252"/>
    </location>
</feature>
<dbReference type="InterPro" id="IPR025110">
    <property type="entry name" value="AMP-bd_C"/>
</dbReference>
<evidence type="ECO:0000259" key="5">
    <source>
        <dbReference type="Pfam" id="PF13193"/>
    </source>
</evidence>
<keyword evidence="3" id="KW-0472">Membrane</keyword>
<dbReference type="PROSITE" id="PS00455">
    <property type="entry name" value="AMP_BINDING"/>
    <property type="match status" value="1"/>
</dbReference>
<dbReference type="InterPro" id="IPR020845">
    <property type="entry name" value="AMP-binding_CS"/>
</dbReference>
<dbReference type="InterPro" id="IPR000873">
    <property type="entry name" value="AMP-dep_synth/lig_dom"/>
</dbReference>
<reference evidence="7" key="1">
    <citation type="submission" date="2017-12" db="EMBL/GenBank/DDBJ databases">
        <title>Draft genome sequence of Telmatospirillum siberiense 26-4b1T, an acidotolerant peatland alphaproteobacterium potentially involved in sulfur cycling.</title>
        <authorList>
            <person name="Hausmann B."/>
            <person name="Pjevac P."/>
            <person name="Schreck K."/>
            <person name="Herbold C.W."/>
            <person name="Daims H."/>
            <person name="Wagner M."/>
            <person name="Pester M."/>
            <person name="Loy A."/>
        </authorList>
    </citation>
    <scope>NUCLEOTIDE SEQUENCE [LARGE SCALE GENOMIC DNA]</scope>
    <source>
        <strain evidence="7">26-4b1</strain>
    </source>
</reference>
<evidence type="ECO:0000313" key="6">
    <source>
        <dbReference type="EMBL" id="PKU24166.1"/>
    </source>
</evidence>
<evidence type="ECO:0000256" key="3">
    <source>
        <dbReference type="SAM" id="Phobius"/>
    </source>
</evidence>
<evidence type="ECO:0000256" key="2">
    <source>
        <dbReference type="ARBA" id="ARBA00022598"/>
    </source>
</evidence>
<feature type="transmembrane region" description="Helical" evidence="3">
    <location>
        <begin position="76"/>
        <end position="100"/>
    </location>
</feature>
<keyword evidence="7" id="KW-1185">Reference proteome</keyword>
<feature type="domain" description="AMP-binding enzyme C-terminal" evidence="5">
    <location>
        <begin position="443"/>
        <end position="517"/>
    </location>
</feature>
<dbReference type="GO" id="GO:0006631">
    <property type="term" value="P:fatty acid metabolic process"/>
    <property type="evidence" value="ECO:0007669"/>
    <property type="project" value="TreeGrafter"/>
</dbReference>
<comment type="similarity">
    <text evidence="1">Belongs to the ATP-dependent AMP-binding enzyme family.</text>
</comment>
<dbReference type="PANTHER" id="PTHR43201:SF5">
    <property type="entry name" value="MEDIUM-CHAIN ACYL-COA LIGASE ACSF2, MITOCHONDRIAL"/>
    <property type="match status" value="1"/>
</dbReference>
<dbReference type="OrthoDB" id="7315605at2"/>
<protein>
    <submittedName>
        <fullName evidence="6">Long-chain fatty acid--CoA ligase</fullName>
    </submittedName>
</protein>
<dbReference type="Gene3D" id="3.30.300.30">
    <property type="match status" value="1"/>
</dbReference>
<evidence type="ECO:0000256" key="1">
    <source>
        <dbReference type="ARBA" id="ARBA00006432"/>
    </source>
</evidence>
<dbReference type="Gene3D" id="3.40.50.12780">
    <property type="entry name" value="N-terminal domain of ligase-like"/>
    <property type="match status" value="1"/>
</dbReference>
<keyword evidence="3" id="KW-0812">Transmembrane</keyword>
<dbReference type="RefSeq" id="WP_101250961.1">
    <property type="nucleotide sequence ID" value="NZ_PIUM01000013.1"/>
</dbReference>
<dbReference type="InterPro" id="IPR045851">
    <property type="entry name" value="AMP-bd_C_sf"/>
</dbReference>
<keyword evidence="3" id="KW-1133">Transmembrane helix</keyword>
<dbReference type="SUPFAM" id="SSF56801">
    <property type="entry name" value="Acetyl-CoA synthetase-like"/>
    <property type="match status" value="1"/>
</dbReference>
<feature type="transmembrane region" description="Helical" evidence="3">
    <location>
        <begin position="112"/>
        <end position="134"/>
    </location>
</feature>
<name>A0A2N3PUT9_9PROT</name>
<keyword evidence="2 6" id="KW-0436">Ligase</keyword>
<accession>A0A2N3PUT9</accession>
<proteinExistence type="inferred from homology"/>
<sequence length="544" mass="58888">MSDRSPPERSPLETLSFFPPHDGTLWAFLESRQGPDPDRPFLIFNDVATSWRQFQGAVEQTVRMLRGRGVERGDRVAAMAANCADYVVLFFALARIGAILVPVNPDFGAGEAGYILAHAGVSGVVCAPASLPVVRRAAADEGLAVWFLVFGAAVDDVPGFSEVPDNAPPRAAPAAGTADDICLIMYTSGTTGFPKGVTHSQGNFVMAGEAFVERMHLQTQDRLLCILPLFHINGLFYSLGGAVAAGATLILAPRFSASGFWPLVSRSRATEVNIIAAIGTILARRPREEFVPGHGLVKVYGAPVTAEIAEVFIRDFGVHHVIEGYGMTEIPGACNLPFDGERRIGSMGVAARHPDPAVRFSELRVADDEGRDLPPGQVGELLVRTPIVMKGYYRDPDQTRAAFRDGWFLTGDLVRRDADGYHYFVARRKDIIRRRGENISGAELDRVVGAHPDVAQAAAIGVASDLGEEDILVAVVLKDGSRLTARDLQKWCATSLSSVKCPRYVAFLDALPQTPTFRVAKFKLKQDPDLRARAVDLTLLDEEG</sequence>
<evidence type="ECO:0000313" key="7">
    <source>
        <dbReference type="Proteomes" id="UP000233293"/>
    </source>
</evidence>
<evidence type="ECO:0000259" key="4">
    <source>
        <dbReference type="Pfam" id="PF00501"/>
    </source>
</evidence>
<comment type="caution">
    <text evidence="6">The sequence shown here is derived from an EMBL/GenBank/DDBJ whole genome shotgun (WGS) entry which is preliminary data.</text>
</comment>
<feature type="domain" description="AMP-dependent synthetase/ligase" evidence="4">
    <location>
        <begin position="36"/>
        <end position="393"/>
    </location>
</feature>
<organism evidence="6 7">
    <name type="scientific">Telmatospirillum siberiense</name>
    <dbReference type="NCBI Taxonomy" id="382514"/>
    <lineage>
        <taxon>Bacteria</taxon>
        <taxon>Pseudomonadati</taxon>
        <taxon>Pseudomonadota</taxon>
        <taxon>Alphaproteobacteria</taxon>
        <taxon>Rhodospirillales</taxon>
        <taxon>Rhodospirillaceae</taxon>
        <taxon>Telmatospirillum</taxon>
    </lineage>
</organism>
<dbReference type="EMBL" id="PIUM01000013">
    <property type="protein sequence ID" value="PKU24166.1"/>
    <property type="molecule type" value="Genomic_DNA"/>
</dbReference>
<dbReference type="Proteomes" id="UP000233293">
    <property type="component" value="Unassembled WGS sequence"/>
</dbReference>
<dbReference type="Pfam" id="PF13193">
    <property type="entry name" value="AMP-binding_C"/>
    <property type="match status" value="1"/>
</dbReference>
<dbReference type="Pfam" id="PF00501">
    <property type="entry name" value="AMP-binding"/>
    <property type="match status" value="1"/>
</dbReference>
<dbReference type="AlphaFoldDB" id="A0A2N3PUT9"/>
<gene>
    <name evidence="6" type="ORF">CWS72_12585</name>
</gene>
<dbReference type="PANTHER" id="PTHR43201">
    <property type="entry name" value="ACYL-COA SYNTHETASE"/>
    <property type="match status" value="1"/>
</dbReference>